<dbReference type="Pfam" id="PF12231">
    <property type="entry name" value="Rif1_N"/>
    <property type="match status" value="1"/>
</dbReference>
<feature type="compositionally biased region" description="Polar residues" evidence="7">
    <location>
        <begin position="1110"/>
        <end position="1124"/>
    </location>
</feature>
<sequence length="1145" mass="128736">MSNFSDQLDEIKYLISSASGTKANKSFAYSTLLHLQQQSSDSHASIQKLARTSQSLIHPIVADIQDDDEEIATQALKCLGFMIYHPSIVAEIAVDDVKLVLESLAKLITTTKMKAVCNLGVWCISVQQLAAPLLAAHFHSLLLAVVHAIDNPIGSLSTTFEAMQAVMKLASLLSESMRELSHVWAPPIYRRLLSFDKRERDMSERCLLKIKSTILPPPLNLSKALVKDLKPKLLTGMHNMLNNGMKVHTIQAWGWFVRLLGPHALKNRHLINEMLKIPQHTFSDHDAQVQIASQVAWEGLIDALVHPPMVLPCETSDAKADNGVQQIGTYKGNCGEIQKNGSLKSIKLIMTPLIGIMSTNCDVSVQLACLNTWCYLLHKLDTSVNDSSMIRLVVQPIFEAVFQMDPDGKNIWTRNLCVDLLDDFILAKCKDIDYDSLNQVSHQLSAKSDANAPPISGNCSWKQYPIKWLPWDLSLLDFHLKVIYVLICQLPRETVSHDNRIPAADASLKLFRSVLKGIQLEFKRSSISYNDIMLCLNAILKFINNVCEEVSSNSSDRNDLHHICLQLVEAVGEEIEPTIVGSPLYKVPLDIKHIEYLQADADIGFAKLDVSSVAYMDMVSPMVYLSVLYFCVVVQSTLRVLKTDFILHRMQKYFKFMLSSFDPLESLVVTSGLLYKHSGPSCLSMWIAIAEGLKFYINDVKDFSLLKMDSDSKCCFAMLYLLSYPLVVCSCTQKDFKSANIRSSPEESPASLQIQVELERVITLWTSLYGSMCTSLSGCFTIGSFFEDLFSILDRCLDKYTSMLVCGDELELKFKGLDLHLIALYGDVLICILENFHSSEISSDGNDEHGSNYQVSSAITCCLKVTIRYMDLLQTKIGTDSPIGLSVASSCRVYSTLAYFISSLHLKEDILSFFELISGPLLQWLVLMEMQNESTSDQFQLLWAETLGCLRRSRPPIIFDSAFLKLQAPILEKTLDHPNLSISEETITFWNSTYGEQTKLDYPKTLLNVLDKLWRNGRINLHKRSLPLQRCQSRPQVAAVPPRYRVNATHNRVSKRVELVEDTIGGGEHKEMPHPSLKRRRLELTEHQKEVRRAQQGRERDCGGHGPGVQTFTSVDFSQGNNNEDSQENPDIRNAECILELLRNG</sequence>
<protein>
    <recommendedName>
        <fullName evidence="8">Telomere-associated protein Rif1 N-terminal domain-containing protein</fullName>
    </recommendedName>
</protein>
<evidence type="ECO:0000259" key="8">
    <source>
        <dbReference type="Pfam" id="PF12231"/>
    </source>
</evidence>
<evidence type="ECO:0000313" key="10">
    <source>
        <dbReference type="Proteomes" id="UP000006882"/>
    </source>
</evidence>
<dbReference type="Proteomes" id="UP000006882">
    <property type="component" value="Chromosome G7"/>
</dbReference>
<evidence type="ECO:0000313" key="9">
    <source>
        <dbReference type="EMBL" id="ONH98429.1"/>
    </source>
</evidence>
<dbReference type="SUPFAM" id="SSF48371">
    <property type="entry name" value="ARM repeat"/>
    <property type="match status" value="1"/>
</dbReference>
<dbReference type="InterPro" id="IPR016024">
    <property type="entry name" value="ARM-type_fold"/>
</dbReference>
<dbReference type="PANTHER" id="PTHR22928">
    <property type="entry name" value="TELOMERE-ASSOCIATED PROTEIN RIF1"/>
    <property type="match status" value="1"/>
</dbReference>
<keyword evidence="10" id="KW-1185">Reference proteome</keyword>
<keyword evidence="4" id="KW-0779">Telomere</keyword>
<accession>A0A251NIE4</accession>
<feature type="region of interest" description="Disordered" evidence="7">
    <location>
        <begin position="1092"/>
        <end position="1132"/>
    </location>
</feature>
<organism evidence="9 10">
    <name type="scientific">Prunus persica</name>
    <name type="common">Peach</name>
    <name type="synonym">Amygdalus persica</name>
    <dbReference type="NCBI Taxonomy" id="3760"/>
    <lineage>
        <taxon>Eukaryota</taxon>
        <taxon>Viridiplantae</taxon>
        <taxon>Streptophyta</taxon>
        <taxon>Embryophyta</taxon>
        <taxon>Tracheophyta</taxon>
        <taxon>Spermatophyta</taxon>
        <taxon>Magnoliopsida</taxon>
        <taxon>eudicotyledons</taxon>
        <taxon>Gunneridae</taxon>
        <taxon>Pentapetalae</taxon>
        <taxon>rosids</taxon>
        <taxon>fabids</taxon>
        <taxon>Rosales</taxon>
        <taxon>Rosaceae</taxon>
        <taxon>Amygdaloideae</taxon>
        <taxon>Amygdaleae</taxon>
        <taxon>Prunus</taxon>
    </lineage>
</organism>
<evidence type="ECO:0000256" key="2">
    <source>
        <dbReference type="ARBA" id="ARBA00004574"/>
    </source>
</evidence>
<evidence type="ECO:0000256" key="1">
    <source>
        <dbReference type="ARBA" id="ARBA00004123"/>
    </source>
</evidence>
<feature type="domain" description="Telomere-associated protein Rif1 N-terminal" evidence="8">
    <location>
        <begin position="21"/>
        <end position="305"/>
    </location>
</feature>
<dbReference type="STRING" id="3760.A0A251NIE4"/>
<dbReference type="OrthoDB" id="5399929at2759"/>
<keyword evidence="5" id="KW-0539">Nucleus</keyword>
<reference evidence="9 10" key="1">
    <citation type="journal article" date="2013" name="Nat. Genet.">
        <title>The high-quality draft genome of peach (Prunus persica) identifies unique patterns of genetic diversity, domestication and genome evolution.</title>
        <authorList>
            <consortium name="International Peach Genome Initiative"/>
            <person name="Verde I."/>
            <person name="Abbott A.G."/>
            <person name="Scalabrin S."/>
            <person name="Jung S."/>
            <person name="Shu S."/>
            <person name="Marroni F."/>
            <person name="Zhebentyayeva T."/>
            <person name="Dettori M.T."/>
            <person name="Grimwood J."/>
            <person name="Cattonaro F."/>
            <person name="Zuccolo A."/>
            <person name="Rossini L."/>
            <person name="Jenkins J."/>
            <person name="Vendramin E."/>
            <person name="Meisel L.A."/>
            <person name="Decroocq V."/>
            <person name="Sosinski B."/>
            <person name="Prochnik S."/>
            <person name="Mitros T."/>
            <person name="Policriti A."/>
            <person name="Cipriani G."/>
            <person name="Dondini L."/>
            <person name="Ficklin S."/>
            <person name="Goodstein D.M."/>
            <person name="Xuan P."/>
            <person name="Del Fabbro C."/>
            <person name="Aramini V."/>
            <person name="Copetti D."/>
            <person name="Gonzalez S."/>
            <person name="Horner D.S."/>
            <person name="Falchi R."/>
            <person name="Lucas S."/>
            <person name="Mica E."/>
            <person name="Maldonado J."/>
            <person name="Lazzari B."/>
            <person name="Bielenberg D."/>
            <person name="Pirona R."/>
            <person name="Miculan M."/>
            <person name="Barakat A."/>
            <person name="Testolin R."/>
            <person name="Stella A."/>
            <person name="Tartarini S."/>
            <person name="Tonutti P."/>
            <person name="Arus P."/>
            <person name="Orellana A."/>
            <person name="Wells C."/>
            <person name="Main D."/>
            <person name="Vizzotto G."/>
            <person name="Silva H."/>
            <person name="Salamini F."/>
            <person name="Schmutz J."/>
            <person name="Morgante M."/>
            <person name="Rokhsar D.S."/>
        </authorList>
    </citation>
    <scope>NUCLEOTIDE SEQUENCE [LARGE SCALE GENOMIC DNA]</scope>
    <source>
        <strain evidence="10">cv. Nemared</strain>
    </source>
</reference>
<dbReference type="AlphaFoldDB" id="A0A251NIE4"/>
<dbReference type="PANTHER" id="PTHR22928:SF3">
    <property type="entry name" value="TELOMERE-ASSOCIATED PROTEIN RIF1"/>
    <property type="match status" value="1"/>
</dbReference>
<dbReference type="InterPro" id="IPR022031">
    <property type="entry name" value="Rif1_N"/>
</dbReference>
<evidence type="ECO:0000256" key="6">
    <source>
        <dbReference type="ARBA" id="ARBA00023306"/>
    </source>
</evidence>
<proteinExistence type="predicted"/>
<name>A0A251NIE4_PRUPE</name>
<dbReference type="GO" id="GO:0005634">
    <property type="term" value="C:nucleus"/>
    <property type="evidence" value="ECO:0000318"/>
    <property type="project" value="GO_Central"/>
</dbReference>
<dbReference type="GO" id="GO:0000723">
    <property type="term" value="P:telomere maintenance"/>
    <property type="evidence" value="ECO:0000318"/>
    <property type="project" value="GO_Central"/>
</dbReference>
<evidence type="ECO:0000256" key="7">
    <source>
        <dbReference type="SAM" id="MobiDB-lite"/>
    </source>
</evidence>
<dbReference type="GO" id="GO:0000781">
    <property type="term" value="C:chromosome, telomeric region"/>
    <property type="evidence" value="ECO:0007669"/>
    <property type="project" value="UniProtKB-SubCell"/>
</dbReference>
<evidence type="ECO:0000256" key="3">
    <source>
        <dbReference type="ARBA" id="ARBA00022454"/>
    </source>
</evidence>
<feature type="compositionally biased region" description="Basic and acidic residues" evidence="7">
    <location>
        <begin position="1092"/>
        <end position="1103"/>
    </location>
</feature>
<keyword evidence="6" id="KW-0131">Cell cycle</keyword>
<dbReference type="Gramene" id="ONH98429">
    <property type="protein sequence ID" value="ONH98429"/>
    <property type="gene ID" value="PRUPE_7G248700"/>
</dbReference>
<keyword evidence="3" id="KW-0158">Chromosome</keyword>
<dbReference type="EMBL" id="CM007657">
    <property type="protein sequence ID" value="ONH98429.1"/>
    <property type="molecule type" value="Genomic_DNA"/>
</dbReference>
<evidence type="ECO:0000256" key="4">
    <source>
        <dbReference type="ARBA" id="ARBA00022895"/>
    </source>
</evidence>
<gene>
    <name evidence="9" type="ORF">PRUPE_7G248700</name>
</gene>
<evidence type="ECO:0000256" key="5">
    <source>
        <dbReference type="ARBA" id="ARBA00023242"/>
    </source>
</evidence>
<comment type="subcellular location">
    <subcellularLocation>
        <location evidence="2">Chromosome</location>
        <location evidence="2">Telomere</location>
    </subcellularLocation>
    <subcellularLocation>
        <location evidence="1">Nucleus</location>
    </subcellularLocation>
</comment>